<dbReference type="InterPro" id="IPR003805">
    <property type="entry name" value="CobS"/>
</dbReference>
<keyword evidence="8 19" id="KW-0169">Cobalamin biosynthesis</keyword>
<keyword evidence="9 19" id="KW-0808">Transferase</keyword>
<evidence type="ECO:0000256" key="16">
    <source>
        <dbReference type="ARBA" id="ARBA00032853"/>
    </source>
</evidence>
<accession>A0AAU7NVL1</accession>
<evidence type="ECO:0000256" key="13">
    <source>
        <dbReference type="ARBA" id="ARBA00023136"/>
    </source>
</evidence>
<dbReference type="AlphaFoldDB" id="A0AAU7NVL1"/>
<dbReference type="RefSeq" id="WP_305910060.1">
    <property type="nucleotide sequence ID" value="NZ_CP157743.1"/>
</dbReference>
<dbReference type="EMBL" id="CP157743">
    <property type="protein sequence ID" value="XBS20957.1"/>
    <property type="molecule type" value="Genomic_DNA"/>
</dbReference>
<comment type="cofactor">
    <cofactor evidence="1 19">
        <name>Mg(2+)</name>
        <dbReference type="ChEBI" id="CHEBI:18420"/>
    </cofactor>
</comment>
<feature type="transmembrane region" description="Helical" evidence="19">
    <location>
        <begin position="178"/>
        <end position="209"/>
    </location>
</feature>
<evidence type="ECO:0000256" key="6">
    <source>
        <dbReference type="ARBA" id="ARBA00015850"/>
    </source>
</evidence>
<dbReference type="GO" id="GO:0008818">
    <property type="term" value="F:cobalamin 5'-phosphate synthase activity"/>
    <property type="evidence" value="ECO:0007669"/>
    <property type="project" value="UniProtKB-UniRule"/>
</dbReference>
<comment type="pathway">
    <text evidence="3 19">Cofactor biosynthesis; adenosylcobalamin biosynthesis; adenosylcobalamin from cob(II)yrinate a,c-diamide: step 7/7.</text>
</comment>
<dbReference type="KEGG" id="mech:Q9L42_002210"/>
<dbReference type="GO" id="GO:0005886">
    <property type="term" value="C:plasma membrane"/>
    <property type="evidence" value="ECO:0007669"/>
    <property type="project" value="UniProtKB-SubCell"/>
</dbReference>
<feature type="transmembrane region" description="Helical" evidence="19">
    <location>
        <begin position="32"/>
        <end position="51"/>
    </location>
</feature>
<evidence type="ECO:0000256" key="5">
    <source>
        <dbReference type="ARBA" id="ARBA00013200"/>
    </source>
</evidence>
<feature type="transmembrane region" description="Helical" evidence="19">
    <location>
        <begin position="136"/>
        <end position="158"/>
    </location>
</feature>
<evidence type="ECO:0000256" key="8">
    <source>
        <dbReference type="ARBA" id="ARBA00022573"/>
    </source>
</evidence>
<organism evidence="20 21">
    <name type="scientific">Methylomarinum roseum</name>
    <dbReference type="NCBI Taxonomy" id="3067653"/>
    <lineage>
        <taxon>Bacteria</taxon>
        <taxon>Pseudomonadati</taxon>
        <taxon>Pseudomonadota</taxon>
        <taxon>Gammaproteobacteria</taxon>
        <taxon>Methylococcales</taxon>
        <taxon>Methylococcaceae</taxon>
        <taxon>Methylomarinum</taxon>
    </lineage>
</organism>
<evidence type="ECO:0000256" key="9">
    <source>
        <dbReference type="ARBA" id="ARBA00022679"/>
    </source>
</evidence>
<keyword evidence="21" id="KW-1185">Reference proteome</keyword>
<evidence type="ECO:0000256" key="11">
    <source>
        <dbReference type="ARBA" id="ARBA00022842"/>
    </source>
</evidence>
<evidence type="ECO:0000256" key="4">
    <source>
        <dbReference type="ARBA" id="ARBA00010561"/>
    </source>
</evidence>
<comment type="similarity">
    <text evidence="4 19">Belongs to the CobS family.</text>
</comment>
<dbReference type="GO" id="GO:0051073">
    <property type="term" value="F:adenosylcobinamide-GDP ribazoletransferase activity"/>
    <property type="evidence" value="ECO:0007669"/>
    <property type="project" value="UniProtKB-UniRule"/>
</dbReference>
<evidence type="ECO:0000256" key="1">
    <source>
        <dbReference type="ARBA" id="ARBA00001946"/>
    </source>
</evidence>
<keyword evidence="12 19" id="KW-1133">Transmembrane helix</keyword>
<reference evidence="20 21" key="1">
    <citation type="journal article" date="2024" name="Microbiology">
        <title>Methylomarinum rosea sp. nov., a novel halophilic methanotrophic bacterium from the hypersaline Lake Elton.</title>
        <authorList>
            <person name="Suleimanov R.Z."/>
            <person name="Oshkin I.Y."/>
            <person name="Danilova O.V."/>
            <person name="Suzina N.E."/>
            <person name="Dedysh S.N."/>
        </authorList>
    </citation>
    <scope>NUCLEOTIDE SEQUENCE [LARGE SCALE GENOMIC DNA]</scope>
    <source>
        <strain evidence="20 21">Ch1-1</strain>
    </source>
</reference>
<feature type="transmembrane region" description="Helical" evidence="19">
    <location>
        <begin position="58"/>
        <end position="77"/>
    </location>
</feature>
<evidence type="ECO:0000313" key="21">
    <source>
        <dbReference type="Proteomes" id="UP001225378"/>
    </source>
</evidence>
<dbReference type="Proteomes" id="UP001225378">
    <property type="component" value="Chromosome"/>
</dbReference>
<keyword evidence="11 19" id="KW-0460">Magnesium</keyword>
<evidence type="ECO:0000256" key="19">
    <source>
        <dbReference type="HAMAP-Rule" id="MF_00719"/>
    </source>
</evidence>
<dbReference type="GO" id="GO:0009236">
    <property type="term" value="P:cobalamin biosynthetic process"/>
    <property type="evidence" value="ECO:0007669"/>
    <property type="project" value="UniProtKB-UniRule"/>
</dbReference>
<evidence type="ECO:0000256" key="2">
    <source>
        <dbReference type="ARBA" id="ARBA00004651"/>
    </source>
</evidence>
<evidence type="ECO:0000256" key="14">
    <source>
        <dbReference type="ARBA" id="ARBA00025228"/>
    </source>
</evidence>
<evidence type="ECO:0000256" key="12">
    <source>
        <dbReference type="ARBA" id="ARBA00022989"/>
    </source>
</evidence>
<proteinExistence type="inferred from homology"/>
<feature type="transmembrane region" description="Helical" evidence="19">
    <location>
        <begin position="105"/>
        <end position="124"/>
    </location>
</feature>
<dbReference type="PANTHER" id="PTHR34148">
    <property type="entry name" value="ADENOSYLCOBINAMIDE-GDP RIBAZOLETRANSFERASE"/>
    <property type="match status" value="1"/>
</dbReference>
<evidence type="ECO:0000256" key="10">
    <source>
        <dbReference type="ARBA" id="ARBA00022692"/>
    </source>
</evidence>
<keyword evidence="13 19" id="KW-0472">Membrane</keyword>
<comment type="catalytic activity">
    <reaction evidence="17 19">
        <text>alpha-ribazole + adenosylcob(III)inamide-GDP = adenosylcob(III)alamin + GMP + H(+)</text>
        <dbReference type="Rhea" id="RHEA:16049"/>
        <dbReference type="ChEBI" id="CHEBI:10329"/>
        <dbReference type="ChEBI" id="CHEBI:15378"/>
        <dbReference type="ChEBI" id="CHEBI:18408"/>
        <dbReference type="ChEBI" id="CHEBI:58115"/>
        <dbReference type="ChEBI" id="CHEBI:60487"/>
        <dbReference type="EC" id="2.7.8.26"/>
    </reaction>
</comment>
<dbReference type="NCBIfam" id="NF001278">
    <property type="entry name" value="PRK00235.1-5"/>
    <property type="match status" value="1"/>
</dbReference>
<keyword evidence="7 19" id="KW-1003">Cell membrane</keyword>
<evidence type="ECO:0000313" key="20">
    <source>
        <dbReference type="EMBL" id="XBS20957.1"/>
    </source>
</evidence>
<comment type="subcellular location">
    <subcellularLocation>
        <location evidence="2 19">Cell membrane</location>
        <topology evidence="2 19">Multi-pass membrane protein</topology>
    </subcellularLocation>
</comment>
<dbReference type="PANTHER" id="PTHR34148:SF1">
    <property type="entry name" value="ADENOSYLCOBINAMIDE-GDP RIBAZOLETRANSFERASE"/>
    <property type="match status" value="1"/>
</dbReference>
<name>A0AAU7NVL1_9GAMM</name>
<comment type="catalytic activity">
    <reaction evidence="18 19">
        <text>alpha-ribazole 5'-phosphate + adenosylcob(III)inamide-GDP = adenosylcob(III)alamin 5'-phosphate + GMP + H(+)</text>
        <dbReference type="Rhea" id="RHEA:23560"/>
        <dbReference type="ChEBI" id="CHEBI:15378"/>
        <dbReference type="ChEBI" id="CHEBI:57918"/>
        <dbReference type="ChEBI" id="CHEBI:58115"/>
        <dbReference type="ChEBI" id="CHEBI:60487"/>
        <dbReference type="ChEBI" id="CHEBI:60493"/>
        <dbReference type="EC" id="2.7.8.26"/>
    </reaction>
</comment>
<dbReference type="Pfam" id="PF02654">
    <property type="entry name" value="CobS"/>
    <property type="match status" value="1"/>
</dbReference>
<comment type="function">
    <text evidence="14 19">Joins adenosylcobinamide-GDP and alpha-ribazole to generate adenosylcobalamin (Ado-cobalamin). Also synthesizes adenosylcobalamin 5'-phosphate from adenosylcobinamide-GDP and alpha-ribazole 5'-phosphate.</text>
</comment>
<evidence type="ECO:0000256" key="7">
    <source>
        <dbReference type="ARBA" id="ARBA00022475"/>
    </source>
</evidence>
<dbReference type="EC" id="2.7.8.26" evidence="5 19"/>
<evidence type="ECO:0000256" key="3">
    <source>
        <dbReference type="ARBA" id="ARBA00004663"/>
    </source>
</evidence>
<protein>
    <recommendedName>
        <fullName evidence="6 19">Adenosylcobinamide-GDP ribazoletransferase</fullName>
        <ecNumber evidence="5 19">2.7.8.26</ecNumber>
    </recommendedName>
    <alternativeName>
        <fullName evidence="16 19">Cobalamin synthase</fullName>
    </alternativeName>
    <alternativeName>
        <fullName evidence="15 19">Cobalamin-5'-phosphate synthase</fullName>
    </alternativeName>
</protein>
<sequence>MYSFALALQFLTRIPVPFSFIASDRQLGLSVLYYPLIGLLIGAIVTLLAVLTEGAGEGLQAALLLTVWVMLTGGLHLDGLADCADAWAGGLGDRQRTLEIMKDPAAGPMAVIMLVLLLLLKWTALVEILVDGDLTVLWCAPLLGRAALLQLMLSAPYVRKQGLAETLIQNLPRLPGAVLVLIIVALVFAVLGLIPLLAAALMSLLVYALAMQRLGGMTGDVYGATVELVEMAVLLTVAIA</sequence>
<dbReference type="NCBIfam" id="TIGR00317">
    <property type="entry name" value="cobS"/>
    <property type="match status" value="1"/>
</dbReference>
<gene>
    <name evidence="19" type="primary">cobS</name>
    <name evidence="20" type="ORF">Q9L42_002210</name>
</gene>
<evidence type="ECO:0000256" key="15">
    <source>
        <dbReference type="ARBA" id="ARBA00032605"/>
    </source>
</evidence>
<keyword evidence="10 19" id="KW-0812">Transmembrane</keyword>
<dbReference type="HAMAP" id="MF_00719">
    <property type="entry name" value="CobS"/>
    <property type="match status" value="1"/>
</dbReference>
<evidence type="ECO:0000256" key="17">
    <source>
        <dbReference type="ARBA" id="ARBA00048623"/>
    </source>
</evidence>
<evidence type="ECO:0000256" key="18">
    <source>
        <dbReference type="ARBA" id="ARBA00049504"/>
    </source>
</evidence>